<protein>
    <recommendedName>
        <fullName evidence="2">Lipocalin-like domain-containing protein</fullName>
    </recommendedName>
</protein>
<evidence type="ECO:0000256" key="1">
    <source>
        <dbReference type="SAM" id="SignalP"/>
    </source>
</evidence>
<gene>
    <name evidence="3" type="ORF">GCM10022257_10650</name>
</gene>
<feature type="signal peptide" evidence="1">
    <location>
        <begin position="1"/>
        <end position="19"/>
    </location>
</feature>
<dbReference type="Pfam" id="PF13648">
    <property type="entry name" value="Lipocalin_4"/>
    <property type="match status" value="1"/>
</dbReference>
<reference evidence="4" key="1">
    <citation type="journal article" date="2019" name="Int. J. Syst. Evol. Microbiol.">
        <title>The Global Catalogue of Microorganisms (GCM) 10K type strain sequencing project: providing services to taxonomists for standard genome sequencing and annotation.</title>
        <authorList>
            <consortium name="The Broad Institute Genomics Platform"/>
            <consortium name="The Broad Institute Genome Sequencing Center for Infectious Disease"/>
            <person name="Wu L."/>
            <person name="Ma J."/>
        </authorList>
    </citation>
    <scope>NUCLEOTIDE SEQUENCE [LARGE SCALE GENOMIC DNA]</scope>
    <source>
        <strain evidence="4">JCM 17452</strain>
    </source>
</reference>
<dbReference type="Proteomes" id="UP001500027">
    <property type="component" value="Unassembled WGS sequence"/>
</dbReference>
<dbReference type="InterPro" id="IPR024311">
    <property type="entry name" value="Lipocalin-like"/>
</dbReference>
<evidence type="ECO:0000313" key="3">
    <source>
        <dbReference type="EMBL" id="GAA4268964.1"/>
    </source>
</evidence>
<dbReference type="EMBL" id="BAABAV010000001">
    <property type="protein sequence ID" value="GAA4268964.1"/>
    <property type="molecule type" value="Genomic_DNA"/>
</dbReference>
<keyword evidence="1" id="KW-0732">Signal</keyword>
<evidence type="ECO:0000313" key="4">
    <source>
        <dbReference type="Proteomes" id="UP001500027"/>
    </source>
</evidence>
<dbReference type="RefSeq" id="WP_139001113.1">
    <property type="nucleotide sequence ID" value="NZ_BAABAV010000001.1"/>
</dbReference>
<proteinExistence type="predicted"/>
<accession>A0ABP8EAD0</accession>
<comment type="caution">
    <text evidence="3">The sequence shown here is derived from an EMBL/GenBank/DDBJ whole genome shotgun (WGS) entry which is preliminary data.</text>
</comment>
<name>A0ABP8EAD0_9FLAO</name>
<keyword evidence="4" id="KW-1185">Reference proteome</keyword>
<feature type="domain" description="Lipocalin-like" evidence="2">
    <location>
        <begin position="30"/>
        <end position="108"/>
    </location>
</feature>
<evidence type="ECO:0000259" key="2">
    <source>
        <dbReference type="Pfam" id="PF13648"/>
    </source>
</evidence>
<organism evidence="3 4">
    <name type="scientific">Hyunsoonleella aestuarii</name>
    <dbReference type="NCBI Taxonomy" id="912802"/>
    <lineage>
        <taxon>Bacteria</taxon>
        <taxon>Pseudomonadati</taxon>
        <taxon>Bacteroidota</taxon>
        <taxon>Flavobacteriia</taxon>
        <taxon>Flavobacteriales</taxon>
        <taxon>Flavobacteriaceae</taxon>
    </lineage>
</organism>
<sequence length="134" mass="15181">MKKAIFLLSILILILNACSSDDNSQSIDPLIGTWTFYKSFDNNVEVPSEFCDLKDTLIVNADGTTSFVVYTHESANTCEILDSDIGTWENNKDGSYTFVFGEVTSIFEIIFEGNTFYFEEDEGSSIYKEVYLRN</sequence>
<feature type="chain" id="PRO_5046611450" description="Lipocalin-like domain-containing protein" evidence="1">
    <location>
        <begin position="20"/>
        <end position="134"/>
    </location>
</feature>